<evidence type="ECO:0000313" key="3">
    <source>
        <dbReference type="EMBL" id="GFJ92372.1"/>
    </source>
</evidence>
<dbReference type="AlphaFoldDB" id="A0A6V8L530"/>
<dbReference type="RefSeq" id="WP_218577367.1">
    <property type="nucleotide sequence ID" value="NZ_BLPG01000001.1"/>
</dbReference>
<keyword evidence="1" id="KW-0472">Membrane</keyword>
<protein>
    <recommendedName>
        <fullName evidence="2">SPW repeat-containing integral membrane domain-containing protein</fullName>
    </recommendedName>
</protein>
<proteinExistence type="predicted"/>
<feature type="transmembrane region" description="Helical" evidence="1">
    <location>
        <begin position="91"/>
        <end position="112"/>
    </location>
</feature>
<evidence type="ECO:0000313" key="4">
    <source>
        <dbReference type="Proteomes" id="UP000482960"/>
    </source>
</evidence>
<dbReference type="Proteomes" id="UP000482960">
    <property type="component" value="Unassembled WGS sequence"/>
</dbReference>
<keyword evidence="1" id="KW-0812">Transmembrane</keyword>
<feature type="transmembrane region" description="Helical" evidence="1">
    <location>
        <begin position="61"/>
        <end position="79"/>
    </location>
</feature>
<evidence type="ECO:0000256" key="1">
    <source>
        <dbReference type="SAM" id="Phobius"/>
    </source>
</evidence>
<organism evidence="3 4">
    <name type="scientific">Phytohabitans rumicis</name>
    <dbReference type="NCBI Taxonomy" id="1076125"/>
    <lineage>
        <taxon>Bacteria</taxon>
        <taxon>Bacillati</taxon>
        <taxon>Actinomycetota</taxon>
        <taxon>Actinomycetes</taxon>
        <taxon>Micromonosporales</taxon>
        <taxon>Micromonosporaceae</taxon>
    </lineage>
</organism>
<keyword evidence="1" id="KW-1133">Transmembrane helix</keyword>
<name>A0A6V8L530_9ACTN</name>
<feature type="transmembrane region" description="Helical" evidence="1">
    <location>
        <begin position="12"/>
        <end position="30"/>
    </location>
</feature>
<comment type="caution">
    <text evidence="3">The sequence shown here is derived from an EMBL/GenBank/DDBJ whole genome shotgun (WGS) entry which is preliminary data.</text>
</comment>
<dbReference type="InterPro" id="IPR005530">
    <property type="entry name" value="SPW"/>
</dbReference>
<feature type="transmembrane region" description="Helical" evidence="1">
    <location>
        <begin position="36"/>
        <end position="54"/>
    </location>
</feature>
<evidence type="ECO:0000259" key="2">
    <source>
        <dbReference type="Pfam" id="PF03779"/>
    </source>
</evidence>
<sequence length="115" mass="11882">MAETPTAQAVDGLTLLTGLYLAMSSWIVGFVGPLAISNRFTGLAVALLALVFAANFGRTHGIAWVIPVLGVWAIISPWLVDGPTARDAAVVSNIIAGALTVLFGLGMTSAGMRRT</sequence>
<reference evidence="3 4" key="1">
    <citation type="submission" date="2020-03" db="EMBL/GenBank/DDBJ databases">
        <title>Whole genome shotgun sequence of Phytohabitans rumicis NBRC 108638.</title>
        <authorList>
            <person name="Komaki H."/>
            <person name="Tamura T."/>
        </authorList>
    </citation>
    <scope>NUCLEOTIDE SEQUENCE [LARGE SCALE GENOMIC DNA]</scope>
    <source>
        <strain evidence="3 4">NBRC 108638</strain>
    </source>
</reference>
<dbReference type="Pfam" id="PF03779">
    <property type="entry name" value="SPW"/>
    <property type="match status" value="1"/>
</dbReference>
<reference evidence="3 4" key="2">
    <citation type="submission" date="2020-03" db="EMBL/GenBank/DDBJ databases">
        <authorList>
            <person name="Ichikawa N."/>
            <person name="Kimura A."/>
            <person name="Kitahashi Y."/>
            <person name="Uohara A."/>
        </authorList>
    </citation>
    <scope>NUCLEOTIDE SEQUENCE [LARGE SCALE GENOMIC DNA]</scope>
    <source>
        <strain evidence="3 4">NBRC 108638</strain>
    </source>
</reference>
<feature type="domain" description="SPW repeat-containing integral membrane" evidence="2">
    <location>
        <begin position="10"/>
        <end position="105"/>
    </location>
</feature>
<accession>A0A6V8L530</accession>
<gene>
    <name evidence="3" type="ORF">Prum_060140</name>
</gene>
<dbReference type="EMBL" id="BLPG01000001">
    <property type="protein sequence ID" value="GFJ92372.1"/>
    <property type="molecule type" value="Genomic_DNA"/>
</dbReference>
<keyword evidence="4" id="KW-1185">Reference proteome</keyword>